<dbReference type="Pfam" id="PF01571">
    <property type="entry name" value="GCV_T"/>
    <property type="match status" value="1"/>
</dbReference>
<proteinExistence type="inferred from homology"/>
<dbReference type="NCBIfam" id="TIGR00528">
    <property type="entry name" value="gcvT"/>
    <property type="match status" value="1"/>
</dbReference>
<dbReference type="RefSeq" id="WP_126038191.1">
    <property type="nucleotide sequence ID" value="NZ_CP034438.1"/>
</dbReference>
<keyword evidence="4 10" id="KW-0808">Transferase</keyword>
<evidence type="ECO:0000259" key="8">
    <source>
        <dbReference type="Pfam" id="PF01571"/>
    </source>
</evidence>
<feature type="domain" description="Aminomethyltransferase C-terminal" evidence="9">
    <location>
        <begin position="290"/>
        <end position="362"/>
    </location>
</feature>
<name>A0A3S8Z6P7_9ACTO</name>
<dbReference type="Gene3D" id="2.40.30.110">
    <property type="entry name" value="Aminomethyltransferase beta-barrel domains"/>
    <property type="match status" value="1"/>
</dbReference>
<dbReference type="SUPFAM" id="SSF101790">
    <property type="entry name" value="Aminomethyltransferase beta-barrel domain"/>
    <property type="match status" value="1"/>
</dbReference>
<evidence type="ECO:0000313" key="10">
    <source>
        <dbReference type="EMBL" id="AZN29086.1"/>
    </source>
</evidence>
<evidence type="ECO:0000256" key="4">
    <source>
        <dbReference type="ARBA" id="ARBA00022679"/>
    </source>
</evidence>
<dbReference type="GO" id="GO:0008168">
    <property type="term" value="F:methyltransferase activity"/>
    <property type="evidence" value="ECO:0007669"/>
    <property type="project" value="UniProtKB-KW"/>
</dbReference>
<comment type="catalytic activity">
    <reaction evidence="6">
        <text>N(6)-[(R)-S(8)-aminomethyldihydrolipoyl]-L-lysyl-[protein] + (6S)-5,6,7,8-tetrahydrofolate = N(6)-[(R)-dihydrolipoyl]-L-lysyl-[protein] + (6R)-5,10-methylene-5,6,7,8-tetrahydrofolate + NH4(+)</text>
        <dbReference type="Rhea" id="RHEA:16945"/>
        <dbReference type="Rhea" id="RHEA-COMP:10475"/>
        <dbReference type="Rhea" id="RHEA-COMP:10492"/>
        <dbReference type="ChEBI" id="CHEBI:15636"/>
        <dbReference type="ChEBI" id="CHEBI:28938"/>
        <dbReference type="ChEBI" id="CHEBI:57453"/>
        <dbReference type="ChEBI" id="CHEBI:83100"/>
        <dbReference type="ChEBI" id="CHEBI:83143"/>
        <dbReference type="EC" id="2.1.2.10"/>
    </reaction>
</comment>
<dbReference type="InterPro" id="IPR013977">
    <property type="entry name" value="GcvT_C"/>
</dbReference>
<dbReference type="Pfam" id="PF08669">
    <property type="entry name" value="GCV_T_C"/>
    <property type="match status" value="1"/>
</dbReference>
<dbReference type="GO" id="GO:0005960">
    <property type="term" value="C:glycine cleavage complex"/>
    <property type="evidence" value="ECO:0007669"/>
    <property type="project" value="InterPro"/>
</dbReference>
<dbReference type="PIRSF" id="PIRSF006487">
    <property type="entry name" value="GcvT"/>
    <property type="match status" value="1"/>
</dbReference>
<dbReference type="PANTHER" id="PTHR43757">
    <property type="entry name" value="AMINOMETHYLTRANSFERASE"/>
    <property type="match status" value="1"/>
</dbReference>
<dbReference type="GO" id="GO:0008483">
    <property type="term" value="F:transaminase activity"/>
    <property type="evidence" value="ECO:0007669"/>
    <property type="project" value="UniProtKB-KW"/>
</dbReference>
<dbReference type="Gene3D" id="4.10.1250.10">
    <property type="entry name" value="Aminomethyltransferase fragment"/>
    <property type="match status" value="1"/>
</dbReference>
<evidence type="ECO:0000256" key="3">
    <source>
        <dbReference type="ARBA" id="ARBA00022576"/>
    </source>
</evidence>
<dbReference type="Gene3D" id="3.30.70.1400">
    <property type="entry name" value="Aminomethyltransferase beta-barrel domains"/>
    <property type="match status" value="1"/>
</dbReference>
<dbReference type="SUPFAM" id="SSF103025">
    <property type="entry name" value="Folate-binding domain"/>
    <property type="match status" value="1"/>
</dbReference>
<evidence type="ECO:0000256" key="2">
    <source>
        <dbReference type="ARBA" id="ARBA00012616"/>
    </source>
</evidence>
<dbReference type="NCBIfam" id="NF001567">
    <property type="entry name" value="PRK00389.1"/>
    <property type="match status" value="1"/>
</dbReference>
<organism evidence="10 11">
    <name type="scientific">Flaviflexus salsibiostraticola</name>
    <dbReference type="NCBI Taxonomy" id="1282737"/>
    <lineage>
        <taxon>Bacteria</taxon>
        <taxon>Bacillati</taxon>
        <taxon>Actinomycetota</taxon>
        <taxon>Actinomycetes</taxon>
        <taxon>Actinomycetales</taxon>
        <taxon>Actinomycetaceae</taxon>
        <taxon>Flaviflexus</taxon>
    </lineage>
</organism>
<dbReference type="GO" id="GO:0005829">
    <property type="term" value="C:cytosol"/>
    <property type="evidence" value="ECO:0007669"/>
    <property type="project" value="TreeGrafter"/>
</dbReference>
<keyword evidence="10" id="KW-0489">Methyltransferase</keyword>
<dbReference type="EMBL" id="CP034438">
    <property type="protein sequence ID" value="AZN29086.1"/>
    <property type="molecule type" value="Genomic_DNA"/>
</dbReference>
<evidence type="ECO:0000256" key="7">
    <source>
        <dbReference type="PIRSR" id="PIRSR006487-1"/>
    </source>
</evidence>
<dbReference type="Gene3D" id="3.30.1360.120">
    <property type="entry name" value="Probable tRNA modification gtpase trme, domain 1"/>
    <property type="match status" value="1"/>
</dbReference>
<dbReference type="PANTHER" id="PTHR43757:SF2">
    <property type="entry name" value="AMINOMETHYLTRANSFERASE, MITOCHONDRIAL"/>
    <property type="match status" value="1"/>
</dbReference>
<dbReference type="InterPro" id="IPR006222">
    <property type="entry name" value="GCVT_N"/>
</dbReference>
<dbReference type="InterPro" id="IPR028896">
    <property type="entry name" value="GcvT/YgfZ/DmdA"/>
</dbReference>
<dbReference type="AlphaFoldDB" id="A0A3S8Z6P7"/>
<dbReference type="GO" id="GO:0006546">
    <property type="term" value="P:glycine catabolic process"/>
    <property type="evidence" value="ECO:0007669"/>
    <property type="project" value="InterPro"/>
</dbReference>
<dbReference type="Proteomes" id="UP000270021">
    <property type="component" value="Chromosome"/>
</dbReference>
<dbReference type="GO" id="GO:0032259">
    <property type="term" value="P:methylation"/>
    <property type="evidence" value="ECO:0007669"/>
    <property type="project" value="UniProtKB-KW"/>
</dbReference>
<evidence type="ECO:0000313" key="11">
    <source>
        <dbReference type="Proteomes" id="UP000270021"/>
    </source>
</evidence>
<evidence type="ECO:0000256" key="5">
    <source>
        <dbReference type="ARBA" id="ARBA00031395"/>
    </source>
</evidence>
<dbReference type="InterPro" id="IPR027266">
    <property type="entry name" value="TrmE/GcvT-like"/>
</dbReference>
<dbReference type="KEGG" id="fsl:EJO69_01310"/>
<feature type="binding site" evidence="7">
    <location>
        <position position="203"/>
    </location>
    <ligand>
        <name>substrate</name>
    </ligand>
</feature>
<dbReference type="EC" id="2.1.2.10" evidence="2"/>
<dbReference type="OrthoDB" id="9774591at2"/>
<comment type="similarity">
    <text evidence="1">Belongs to the GcvT family.</text>
</comment>
<evidence type="ECO:0000256" key="6">
    <source>
        <dbReference type="ARBA" id="ARBA00047665"/>
    </source>
</evidence>
<reference evidence="10 11" key="1">
    <citation type="submission" date="2018-12" db="EMBL/GenBank/DDBJ databases">
        <title>Complete genome sequence of Flaviflexus salsibiostraticola KCTC 33148.</title>
        <authorList>
            <person name="Bae J.-W."/>
        </authorList>
    </citation>
    <scope>NUCLEOTIDE SEQUENCE [LARGE SCALE GENOMIC DNA]</scope>
    <source>
        <strain evidence="10 11">KCTC 33148</strain>
    </source>
</reference>
<dbReference type="InterPro" id="IPR029043">
    <property type="entry name" value="GcvT/YgfZ_C"/>
</dbReference>
<evidence type="ECO:0000256" key="1">
    <source>
        <dbReference type="ARBA" id="ARBA00008609"/>
    </source>
</evidence>
<protein>
    <recommendedName>
        <fullName evidence="2">aminomethyltransferase</fullName>
        <ecNumber evidence="2">2.1.2.10</ecNumber>
    </recommendedName>
    <alternativeName>
        <fullName evidence="5">Glycine cleavage system T protein</fullName>
    </alternativeName>
</protein>
<sequence>MTLNETALLPVHERLGATMTDFAGWAMPLRYSSDREEHAAVRERAGIFDLSHMGQIRVEGPDAGAALDYALVGVLSTMPVGRARYSLMVKEDGGIIDDLIVYRNDDVDFLVIANGANRLRVGDELTKRSDRLRARAAVQDNTTARCLIAVQGPASLDIVRSVVDSEHRDELDTLGYYRHGRFTIGGTPVHIARTGYTGERGYEIMADANDAVLLWERLAEAGEPHGMRPCGLSSRDTLRLEAGMPLYGNELTEDRTPAEAGQGRTVVLDHEFVGEEALRKAGEPSTALYGLAGEGRRAARAGSTVSVDGEQVGVITSGVLSPTLGHPIALAILTAGLELGTEVSVDVRGKHQPMTIVHLPFYRSES</sequence>
<evidence type="ECO:0000259" key="9">
    <source>
        <dbReference type="Pfam" id="PF08669"/>
    </source>
</evidence>
<keyword evidence="3" id="KW-0032">Aminotransferase</keyword>
<gene>
    <name evidence="10" type="primary">gcvT</name>
    <name evidence="10" type="ORF">EJO69_01310</name>
</gene>
<keyword evidence="11" id="KW-1185">Reference proteome</keyword>
<accession>A0A3S8Z6P7</accession>
<dbReference type="GO" id="GO:0004047">
    <property type="term" value="F:aminomethyltransferase activity"/>
    <property type="evidence" value="ECO:0007669"/>
    <property type="project" value="UniProtKB-EC"/>
</dbReference>
<dbReference type="InterPro" id="IPR006223">
    <property type="entry name" value="GcvT"/>
</dbReference>
<feature type="domain" description="GCVT N-terminal" evidence="8">
    <location>
        <begin position="10"/>
        <end position="269"/>
    </location>
</feature>